<dbReference type="HAMAP" id="MF_00969">
    <property type="entry name" value="TRCF"/>
    <property type="match status" value="1"/>
</dbReference>
<dbReference type="Pfam" id="PF00270">
    <property type="entry name" value="DEAD"/>
    <property type="match status" value="1"/>
</dbReference>
<dbReference type="InterPro" id="IPR037235">
    <property type="entry name" value="TRCF-like_C_D7"/>
</dbReference>
<dbReference type="Gene3D" id="3.90.1150.50">
    <property type="entry name" value="Transcription-repair-coupling factor, D7 domain"/>
    <property type="match status" value="1"/>
</dbReference>
<dbReference type="Gene3D" id="3.40.50.300">
    <property type="entry name" value="P-loop containing nucleotide triphosphate hydrolases"/>
    <property type="match status" value="2"/>
</dbReference>
<dbReference type="InterPro" id="IPR041471">
    <property type="entry name" value="UvrB_inter"/>
</dbReference>
<evidence type="ECO:0000313" key="14">
    <source>
        <dbReference type="Proteomes" id="UP000317935"/>
    </source>
</evidence>
<sequence length="986" mass="111111">MQSSLYFALPSFNSTILVVADNKQAQEALQVWRFFKPHIPVFVLPELRVYYLDDMRAFNTELKELLSVLGCFYQSKETNPQTRLIAPLSALLHPLPKPLLLQSFMIECLESYSLAELKEKFYYYGYDFVDIIELPGEASFRGDIVDIFIPGQTKPHRISFLGQDCEDIRTFDPITQLSDSELLEFLEITPALFSLSQENYTLLQERIEKLESSVLIKDIGSLGFWVLEDFGIDFLQHYSATLSQKAHLEAKEIFDFNPADNLKHALSLPVLQTPPNCQDIQIHLNQLDTFLQLNAHKRVTLLAKNIDLIPTHHLNAPFKSVVSDCVLHFSTPDVIFFSLHSYPQKHPFLRPKLILDELSPGDFVVHENYGVGLFKGLVQQSIFGSVRDFIALEYQNEDMLLLPVENLHLVERYIANNFPVLDKLGKSSFIKLKAKVHAEILEMASQIINLAAKRYLLEGEKINADSAKLKAFKQACGFTLTPDQESSITAILEDLAQGRVMDRLLNGDVGFGKTEVAMHAIYAIFLSGKQSAMFVPTTLLCAQHFNTLQARLEPFNLKVAKLDRFSKDKKEVLEGIKEGRISVVVGTHALLGAKFKDLGLVVVDEEHKFGVKQKEAIKILSHQVHSLSMSATPIPRTLSMALSKIKGVSTLTTPPANRKPSRTFVKEKTNPLLKEIILRELRRKGQVFYIHNHIESMPKVKQKLLELLPNLRVEILHSKTPAKEVEQIMVNFAQGHFEVLLCTSIVESGIHLPNANTIIIEQADRFGLADLHQLRGRVGRGNKEGFCYYLVEDKNTLGEQASKRLLALEKNSYLGSGASIAMHDLEIRGGGNFLGANQSGHIKGIGYKLYTKMLEEAISQESGEIQESFSVDLKLQVSGFLSPDLIRSDSLRLELYRRLSLCLDLASVAAIQSEIHARFGALDLMTTQFLQIIRIKILANQLKIHKISQYGQNITLFFKEKQKPLQAPSKDDVSVLQTILTALQTL</sequence>
<keyword evidence="5" id="KW-0347">Helicase</keyword>
<evidence type="ECO:0000259" key="10">
    <source>
        <dbReference type="PROSITE" id="PS51192"/>
    </source>
</evidence>
<gene>
    <name evidence="9 13" type="primary">mfd</name>
    <name evidence="12" type="ORF">NHP190020_09830</name>
    <name evidence="13" type="ORF">SNTW_04960</name>
</gene>
<dbReference type="InterPro" id="IPR011545">
    <property type="entry name" value="DEAD/DEAH_box_helicase_dom"/>
</dbReference>
<dbReference type="AlphaFoldDB" id="A0A6J4CWX4"/>
<dbReference type="PROSITE" id="PS51194">
    <property type="entry name" value="HELICASE_CTER"/>
    <property type="match status" value="1"/>
</dbReference>
<dbReference type="InterPro" id="IPR004576">
    <property type="entry name" value="Mfd"/>
</dbReference>
<keyword evidence="2 9" id="KW-0547">Nucleotide-binding</keyword>
<dbReference type="InterPro" id="IPR001650">
    <property type="entry name" value="Helicase_C-like"/>
</dbReference>
<reference evidence="12 15" key="2">
    <citation type="submission" date="2020-04" db="EMBL/GenBank/DDBJ databases">
        <title>Genomic analysis of gastric non-Helicobacter pylori Helicobacters isolated in Japan.</title>
        <authorList>
            <person name="Suzuki M."/>
            <person name="Rimbara E."/>
        </authorList>
    </citation>
    <scope>NUCLEOTIDE SEQUENCE [LARGE SCALE GENOMIC DNA]</scope>
    <source>
        <strain evidence="12 15">NHP19-0020</strain>
    </source>
</reference>
<dbReference type="SUPFAM" id="SSF143517">
    <property type="entry name" value="TRCF domain-like"/>
    <property type="match status" value="1"/>
</dbReference>
<dbReference type="GO" id="GO:0006355">
    <property type="term" value="P:regulation of DNA-templated transcription"/>
    <property type="evidence" value="ECO:0007669"/>
    <property type="project" value="UniProtKB-UniRule"/>
</dbReference>
<dbReference type="InterPro" id="IPR027417">
    <property type="entry name" value="P-loop_NTPase"/>
</dbReference>
<dbReference type="Proteomes" id="UP000509742">
    <property type="component" value="Chromosome"/>
</dbReference>
<dbReference type="GO" id="GO:0003678">
    <property type="term" value="F:DNA helicase activity"/>
    <property type="evidence" value="ECO:0007669"/>
    <property type="project" value="TreeGrafter"/>
</dbReference>
<accession>A0A6J4CWX4</accession>
<dbReference type="Pfam" id="PF17757">
    <property type="entry name" value="UvrB_inter"/>
    <property type="match status" value="1"/>
</dbReference>
<evidence type="ECO:0000256" key="9">
    <source>
        <dbReference type="HAMAP-Rule" id="MF_00969"/>
    </source>
</evidence>
<evidence type="ECO:0000256" key="8">
    <source>
        <dbReference type="ARBA" id="ARBA00023204"/>
    </source>
</evidence>
<dbReference type="InterPro" id="IPR003711">
    <property type="entry name" value="CarD-like/TRCF_RID"/>
</dbReference>
<feature type="domain" description="Helicase C-terminal" evidence="11">
    <location>
        <begin position="672"/>
        <end position="826"/>
    </location>
</feature>
<dbReference type="SMART" id="SM00982">
    <property type="entry name" value="TRCF"/>
    <property type="match status" value="1"/>
</dbReference>
<dbReference type="NCBIfam" id="TIGR00580">
    <property type="entry name" value="mfd"/>
    <property type="match status" value="1"/>
</dbReference>
<dbReference type="Pfam" id="PF03461">
    <property type="entry name" value="TRCF"/>
    <property type="match status" value="1"/>
</dbReference>
<dbReference type="GO" id="GO:0000716">
    <property type="term" value="P:transcription-coupled nucleotide-excision repair, DNA damage recognition"/>
    <property type="evidence" value="ECO:0007669"/>
    <property type="project" value="UniProtKB-UniRule"/>
</dbReference>
<evidence type="ECO:0000256" key="1">
    <source>
        <dbReference type="ARBA" id="ARBA00022490"/>
    </source>
</evidence>
<keyword evidence="6 9" id="KW-0067">ATP-binding</keyword>
<keyword evidence="7 9" id="KW-0238">DNA-binding</keyword>
<evidence type="ECO:0000256" key="6">
    <source>
        <dbReference type="ARBA" id="ARBA00022840"/>
    </source>
</evidence>
<keyword evidence="1 9" id="KW-0963">Cytoplasm</keyword>
<dbReference type="PROSITE" id="PS51192">
    <property type="entry name" value="HELICASE_ATP_BIND_1"/>
    <property type="match status" value="1"/>
</dbReference>
<dbReference type="Pfam" id="PF00271">
    <property type="entry name" value="Helicase_C"/>
    <property type="match status" value="1"/>
</dbReference>
<dbReference type="OrthoDB" id="9804325at2"/>
<keyword evidence="15" id="KW-1185">Reference proteome</keyword>
<evidence type="ECO:0000256" key="5">
    <source>
        <dbReference type="ARBA" id="ARBA00022806"/>
    </source>
</evidence>
<name>A0A6J4CWX4_9HELI</name>
<dbReference type="PANTHER" id="PTHR47964">
    <property type="entry name" value="ATP-DEPENDENT DNA HELICASE HOMOLOG RECG, CHLOROPLASTIC"/>
    <property type="match status" value="1"/>
</dbReference>
<dbReference type="SUPFAM" id="SSF141259">
    <property type="entry name" value="CarD-like"/>
    <property type="match status" value="1"/>
</dbReference>
<evidence type="ECO:0000256" key="2">
    <source>
        <dbReference type="ARBA" id="ARBA00022741"/>
    </source>
</evidence>
<evidence type="ECO:0000313" key="13">
    <source>
        <dbReference type="EMBL" id="BCD69851.1"/>
    </source>
</evidence>
<organism evidence="13 14">
    <name type="scientific">Helicobacter suis</name>
    <dbReference type="NCBI Taxonomy" id="104628"/>
    <lineage>
        <taxon>Bacteria</taxon>
        <taxon>Pseudomonadati</taxon>
        <taxon>Campylobacterota</taxon>
        <taxon>Epsilonproteobacteria</taxon>
        <taxon>Campylobacterales</taxon>
        <taxon>Helicobacteraceae</taxon>
        <taxon>Helicobacter</taxon>
    </lineage>
</organism>
<dbReference type="Gene3D" id="2.40.10.170">
    <property type="match status" value="1"/>
</dbReference>
<dbReference type="Gene3D" id="3.30.2060.10">
    <property type="entry name" value="Penicillin-binding protein 1b domain"/>
    <property type="match status" value="1"/>
</dbReference>
<dbReference type="InterPro" id="IPR047112">
    <property type="entry name" value="RecG/Mfd"/>
</dbReference>
<keyword evidence="4 9" id="KW-0378">Hydrolase</keyword>
<evidence type="ECO:0000313" key="15">
    <source>
        <dbReference type="Proteomes" id="UP000509742"/>
    </source>
</evidence>
<comment type="function">
    <text evidence="9">Couples transcription and DNA repair by recognizing RNA polymerase (RNAP) stalled at DNA lesions. Mediates ATP-dependent release of RNAP and its truncated transcript from the DNA, and recruitment of nucleotide excision repair machinery to the damaged site.</text>
</comment>
<dbReference type="RefSeq" id="WP_006564553.1">
    <property type="nucleotide sequence ID" value="NZ_AP019774.1"/>
</dbReference>
<keyword evidence="3 9" id="KW-0227">DNA damage</keyword>
<dbReference type="GO" id="GO:0003684">
    <property type="term" value="F:damaged DNA binding"/>
    <property type="evidence" value="ECO:0007669"/>
    <property type="project" value="InterPro"/>
</dbReference>
<dbReference type="GO" id="GO:0005737">
    <property type="term" value="C:cytoplasm"/>
    <property type="evidence" value="ECO:0007669"/>
    <property type="project" value="UniProtKB-SubCell"/>
</dbReference>
<reference evidence="13 14" key="1">
    <citation type="submission" date="2019-06" db="EMBL/GenBank/DDBJ databases">
        <title>Complete genome sequence of Helicobacter suis SNTW101c.</title>
        <authorList>
            <person name="Rimbara E."/>
            <person name="Suzuki M."/>
            <person name="Matsui H."/>
            <person name="Nakamura M."/>
            <person name="Mori S."/>
            <person name="Shibayama K."/>
        </authorList>
    </citation>
    <scope>NUCLEOTIDE SEQUENCE [LARGE SCALE GENOMIC DNA]</scope>
    <source>
        <strain evidence="13 14">SNTW101c</strain>
    </source>
</reference>
<proteinExistence type="inferred from homology"/>
<dbReference type="InterPro" id="IPR036101">
    <property type="entry name" value="CarD-like/TRCF_RID_sf"/>
</dbReference>
<dbReference type="InterPro" id="IPR014001">
    <property type="entry name" value="Helicase_ATP-bd"/>
</dbReference>
<dbReference type="SMART" id="SM00487">
    <property type="entry name" value="DEXDc"/>
    <property type="match status" value="1"/>
</dbReference>
<dbReference type="Proteomes" id="UP000317935">
    <property type="component" value="Chromosome"/>
</dbReference>
<dbReference type="GO" id="GO:0016787">
    <property type="term" value="F:hydrolase activity"/>
    <property type="evidence" value="ECO:0007669"/>
    <property type="project" value="UniProtKB-KW"/>
</dbReference>
<dbReference type="EMBL" id="AP019774">
    <property type="protein sequence ID" value="BCD69851.1"/>
    <property type="molecule type" value="Genomic_DNA"/>
</dbReference>
<dbReference type="EMBL" id="AP023036">
    <property type="protein sequence ID" value="BCD45944.1"/>
    <property type="molecule type" value="Genomic_DNA"/>
</dbReference>
<comment type="similarity">
    <text evidence="9">In the C-terminal section; belongs to the helicase family. RecG subfamily.</text>
</comment>
<evidence type="ECO:0000256" key="7">
    <source>
        <dbReference type="ARBA" id="ARBA00023125"/>
    </source>
</evidence>
<dbReference type="EC" id="3.6.4.-" evidence="9"/>
<dbReference type="InterPro" id="IPR005118">
    <property type="entry name" value="TRCF_C"/>
</dbReference>
<comment type="subcellular location">
    <subcellularLocation>
        <location evidence="9">Cytoplasm</location>
    </subcellularLocation>
</comment>
<evidence type="ECO:0000256" key="4">
    <source>
        <dbReference type="ARBA" id="ARBA00022801"/>
    </source>
</evidence>
<dbReference type="GO" id="GO:0005524">
    <property type="term" value="F:ATP binding"/>
    <property type="evidence" value="ECO:0007669"/>
    <property type="project" value="UniProtKB-UniRule"/>
</dbReference>
<evidence type="ECO:0000313" key="12">
    <source>
        <dbReference type="EMBL" id="BCD45944.1"/>
    </source>
</evidence>
<evidence type="ECO:0000259" key="11">
    <source>
        <dbReference type="PROSITE" id="PS51194"/>
    </source>
</evidence>
<feature type="domain" description="Helicase ATP-binding" evidence="10">
    <location>
        <begin position="494"/>
        <end position="651"/>
    </location>
</feature>
<protein>
    <recommendedName>
        <fullName evidence="9">Transcription-repair-coupling factor</fullName>
        <shortName evidence="9">TRCF</shortName>
        <ecNumber evidence="9">3.6.4.-</ecNumber>
    </recommendedName>
</protein>
<dbReference type="PANTHER" id="PTHR47964:SF1">
    <property type="entry name" value="ATP-DEPENDENT DNA HELICASE HOMOLOG RECG, CHLOROPLASTIC"/>
    <property type="match status" value="1"/>
</dbReference>
<dbReference type="SUPFAM" id="SSF52540">
    <property type="entry name" value="P-loop containing nucleoside triphosphate hydrolases"/>
    <property type="match status" value="3"/>
</dbReference>
<dbReference type="Pfam" id="PF02559">
    <property type="entry name" value="CarD_TRCF_RID"/>
    <property type="match status" value="1"/>
</dbReference>
<dbReference type="SMART" id="SM00490">
    <property type="entry name" value="HELICc"/>
    <property type="match status" value="1"/>
</dbReference>
<keyword evidence="8 9" id="KW-0234">DNA repair</keyword>
<dbReference type="SMART" id="SM01058">
    <property type="entry name" value="CarD_TRCF"/>
    <property type="match status" value="1"/>
</dbReference>
<comment type="similarity">
    <text evidence="9">In the N-terminal section; belongs to the UvrB family.</text>
</comment>
<evidence type="ECO:0000256" key="3">
    <source>
        <dbReference type="ARBA" id="ARBA00022763"/>
    </source>
</evidence>